<proteinExistence type="predicted"/>
<reference evidence="4" key="1">
    <citation type="submission" date="2011-10" db="EMBL/GenBank/DDBJ databases">
        <authorList>
            <person name="Genoscope - CEA"/>
        </authorList>
    </citation>
    <scope>NUCLEOTIDE SEQUENCE</scope>
</reference>
<evidence type="ECO:0000313" key="4">
    <source>
        <dbReference type="EMBL" id="CCE80922.1"/>
    </source>
</evidence>
<dbReference type="Proteomes" id="UP000005222">
    <property type="component" value="Chromosome H"/>
</dbReference>
<gene>
    <name evidence="4" type="primary">Piso0_003259</name>
    <name evidence="3" type="ORF">GNLVRS01_PISO0G08388g</name>
    <name evidence="4" type="ORF">GNLVRS01_PISO0H08389g</name>
</gene>
<evidence type="ECO:0000256" key="2">
    <source>
        <dbReference type="SAM" id="Phobius"/>
    </source>
</evidence>
<organism evidence="4 5">
    <name type="scientific">Pichia sorbitophila (strain ATCC MYA-4447 / BCRC 22081 / CBS 7064 / NBRC 10061 / NRRL Y-12695)</name>
    <name type="common">Hybrid yeast</name>
    <dbReference type="NCBI Taxonomy" id="559304"/>
    <lineage>
        <taxon>Eukaryota</taxon>
        <taxon>Fungi</taxon>
        <taxon>Dikarya</taxon>
        <taxon>Ascomycota</taxon>
        <taxon>Saccharomycotina</taxon>
        <taxon>Pichiomycetes</taxon>
        <taxon>Debaryomycetaceae</taxon>
        <taxon>Millerozyma</taxon>
    </lineage>
</organism>
<dbReference type="EMBL" id="FO082052">
    <property type="protein sequence ID" value="CCE80922.1"/>
    <property type="molecule type" value="Genomic_DNA"/>
</dbReference>
<feature type="transmembrane region" description="Helical" evidence="2">
    <location>
        <begin position="12"/>
        <end position="30"/>
    </location>
</feature>
<sequence>MVMLGQRKGKRIASVVGAGAAVVISGALLLKTFPHLGNGLYNFLVGKGKTDHLSDDEEDNDVDKRKTQPTTTSLSYSNDRVLKRNYAEVLKASEDGRKSILNWARQVCYFKTIIIHEI</sequence>
<dbReference type="HOGENOM" id="CLU_2074016_0_0_1"/>
<dbReference type="Proteomes" id="UP000005222">
    <property type="component" value="Chromosome G"/>
</dbReference>
<keyword evidence="5" id="KW-1185">Reference proteome</keyword>
<evidence type="ECO:0000256" key="1">
    <source>
        <dbReference type="SAM" id="MobiDB-lite"/>
    </source>
</evidence>
<reference evidence="5" key="2">
    <citation type="journal article" date="2012" name="G3 (Bethesda)">
        <title>Pichia sorbitophila, an interspecies yeast hybrid reveals early steps of genome resolution following polyploidization.</title>
        <authorList>
            <person name="Leh Louis V."/>
            <person name="Despons L."/>
            <person name="Friedrich A."/>
            <person name="Martin T."/>
            <person name="Durrens P."/>
            <person name="Casaregola S."/>
            <person name="Neuveglise C."/>
            <person name="Fairhead C."/>
            <person name="Marck C."/>
            <person name="Cruz J.A."/>
            <person name="Straub M.L."/>
            <person name="Kugler V."/>
            <person name="Sacerdot C."/>
            <person name="Uzunov Z."/>
            <person name="Thierry A."/>
            <person name="Weiss S."/>
            <person name="Bleykasten C."/>
            <person name="De Montigny J."/>
            <person name="Jacques N."/>
            <person name="Jung P."/>
            <person name="Lemaire M."/>
            <person name="Mallet S."/>
            <person name="Morel G."/>
            <person name="Richard G.F."/>
            <person name="Sarkar A."/>
            <person name="Savel G."/>
            <person name="Schacherer J."/>
            <person name="Seret M.L."/>
            <person name="Talla E."/>
            <person name="Samson G."/>
            <person name="Jubin C."/>
            <person name="Poulain J."/>
            <person name="Vacherie B."/>
            <person name="Barbe V."/>
            <person name="Pelletier E."/>
            <person name="Sherman D.J."/>
            <person name="Westhof E."/>
            <person name="Weissenbach J."/>
            <person name="Baret P.V."/>
            <person name="Wincker P."/>
            <person name="Gaillardin C."/>
            <person name="Dujon B."/>
            <person name="Souciet J.L."/>
        </authorList>
    </citation>
    <scope>NUCLEOTIDE SEQUENCE [LARGE SCALE GENOMIC DNA]</scope>
    <source>
        <strain evidence="5">ATCC MYA-4447 / BCRC 22081 / CBS 7064 / NBRC 10061 / NRRL Y-12695</strain>
    </source>
</reference>
<protein>
    <submittedName>
        <fullName evidence="4">Piso0_003259 protein</fullName>
    </submittedName>
</protein>
<feature type="region of interest" description="Disordered" evidence="1">
    <location>
        <begin position="52"/>
        <end position="75"/>
    </location>
</feature>
<keyword evidence="2" id="KW-0812">Transmembrane</keyword>
<dbReference type="AlphaFoldDB" id="G8YHM0"/>
<keyword evidence="2" id="KW-0472">Membrane</keyword>
<dbReference type="EMBL" id="FO082053">
    <property type="protein sequence ID" value="CCE80157.1"/>
    <property type="molecule type" value="Genomic_DNA"/>
</dbReference>
<name>G8YHM0_PICSO</name>
<keyword evidence="2" id="KW-1133">Transmembrane helix</keyword>
<dbReference type="InParanoid" id="G8YHM0"/>
<evidence type="ECO:0000313" key="3">
    <source>
        <dbReference type="EMBL" id="CCE80157.1"/>
    </source>
</evidence>
<accession>G8YHM0</accession>
<evidence type="ECO:0000313" key="5">
    <source>
        <dbReference type="Proteomes" id="UP000005222"/>
    </source>
</evidence>